<dbReference type="RefSeq" id="WP_058451050.1">
    <property type="nucleotide sequence ID" value="NZ_CAAAIB010000003.1"/>
</dbReference>
<dbReference type="EMBL" id="LNYL01000005">
    <property type="protein sequence ID" value="KTD31467.1"/>
    <property type="molecule type" value="Genomic_DNA"/>
</dbReference>
<keyword evidence="1" id="KW-0802">TPR repeat</keyword>
<accession>A0A0W0WGK5</accession>
<dbReference type="InterPro" id="IPR019734">
    <property type="entry name" value="TPR_rpt"/>
</dbReference>
<dbReference type="Proteomes" id="UP000054908">
    <property type="component" value="Unassembled WGS sequence"/>
</dbReference>
<dbReference type="PATRIC" id="fig|466.6.peg.233"/>
<dbReference type="InterPro" id="IPR011990">
    <property type="entry name" value="TPR-like_helical_dom_sf"/>
</dbReference>
<feature type="repeat" description="TPR" evidence="1">
    <location>
        <begin position="823"/>
        <end position="856"/>
    </location>
</feature>
<dbReference type="AlphaFoldDB" id="A0A0W0WGK5"/>
<dbReference type="SMART" id="SM00028">
    <property type="entry name" value="TPR"/>
    <property type="match status" value="1"/>
</dbReference>
<organism evidence="2 3">
    <name type="scientific">Legionella maceachernii</name>
    <dbReference type="NCBI Taxonomy" id="466"/>
    <lineage>
        <taxon>Bacteria</taxon>
        <taxon>Pseudomonadati</taxon>
        <taxon>Pseudomonadota</taxon>
        <taxon>Gammaproteobacteria</taxon>
        <taxon>Legionellales</taxon>
        <taxon>Legionellaceae</taxon>
        <taxon>Legionella</taxon>
    </lineage>
</organism>
<dbReference type="SUPFAM" id="SSF48452">
    <property type="entry name" value="TPR-like"/>
    <property type="match status" value="1"/>
</dbReference>
<gene>
    <name evidence="2" type="ORF">Lmac_0215</name>
</gene>
<protein>
    <submittedName>
        <fullName evidence="2">Uncharacterized protein</fullName>
    </submittedName>
</protein>
<evidence type="ECO:0000256" key="1">
    <source>
        <dbReference type="PROSITE-ProRule" id="PRU00339"/>
    </source>
</evidence>
<sequence length="1099" mass="125485">MVVKTYRFGEVVIGANPTKNELFELAHKDLTLAKTIVETPELLEILGYFKFLDLAEKYEEIAEIFLKKQLREPEPAFYPFSANDEYGLWVLAKKHSIICQLVLQDSQLSSRLNIQQLLELRTQYADDQVVQTAFENNEKVSARYNAYRELHAYLDEAADTLVMDTAKFATLFYEAEPTHQLLVDLAKEKLIVARLIFESPKLYNSLTFLELFRIALKHKEIAVNFVRNKALWLSCAQDSLGMSTVISYSAIFTLARKYSEACLLLLTNEELSHSVSGKEWHRLRLHYEQNSQITIALNSNQSVATMLNAYEQLLTVATKGNFVTVSELQNHCRTANLRGNELKTLAKKSFAIAQAILSDNELEKVLGYHRRELYLSHKEIALTLDDKAITAAYFFHEDDFYTMAATWIEVCQLILAKPKLLAKLSGKHLYDLTVQYGLKIDLADEEPLKRLRSYALIDIASKNPAGMRLHKRATASLQKEEHRENLYQMAKIYQRQNTRESLELAGDYYYRAAVLGHGDALPPFVEMVQATPNSINQIKVAEVYVRQGKMEEARAWRALARASLQLAEINPLAEHITRCLGNLKDDFCSELVGAFYLEAMVFLTELPQFNDVEKIPIYHSLSHCLEQCNESQLALTALLNIPDLLRSEDDLLRMGNLALTATADRQLIEQLQQFDNSESESALLRSPQNLAERYKNALPYYLTAAARGFASAKRLSINMLREFFNLDLPMDEIGSQVLQEQTMIENFSLVLNDEEIRKNHGQMFLQLALKNSTIAAHLLSFLSFAEITAHLTDTYLLSLLQQHPTLIGENSVVQRVIPHIKDAETYYQIGLLCLQQNQKKSALSFFSKAAEFEHQNARLFTKYSALTEDSFVFDALQLMMDKNLLSWLPVFETIYQLPQLYQKVRQQFLELLKKDEYSATVEEDFVATVATLETISQQMDTQKKAINAFLSQQEQLVIRFQKDSQRYWQQGLKTEARKSSTKSMIVQNLITKLQMDVKHYYSQDFSSIAPDDAAFSQRLKTTIREQLIEPNAELKEQASWAKQLAFSLLCALRKIFSTSATLSVWMTNVSAHFKVITENEATALLSNAADCFIAPVVVT</sequence>
<evidence type="ECO:0000313" key="2">
    <source>
        <dbReference type="EMBL" id="KTD31467.1"/>
    </source>
</evidence>
<comment type="caution">
    <text evidence="2">The sequence shown here is derived from an EMBL/GenBank/DDBJ whole genome shotgun (WGS) entry which is preliminary data.</text>
</comment>
<dbReference type="PROSITE" id="PS50005">
    <property type="entry name" value="TPR"/>
    <property type="match status" value="1"/>
</dbReference>
<name>A0A0W0WGK5_9GAMM</name>
<keyword evidence="3" id="KW-1185">Reference proteome</keyword>
<proteinExistence type="predicted"/>
<evidence type="ECO:0000313" key="3">
    <source>
        <dbReference type="Proteomes" id="UP000054908"/>
    </source>
</evidence>
<reference evidence="2 3" key="1">
    <citation type="submission" date="2015-11" db="EMBL/GenBank/DDBJ databases">
        <title>Genomic analysis of 38 Legionella species identifies large and diverse effector repertoires.</title>
        <authorList>
            <person name="Burstein D."/>
            <person name="Amaro F."/>
            <person name="Zusman T."/>
            <person name="Lifshitz Z."/>
            <person name="Cohen O."/>
            <person name="Gilbert J.A."/>
            <person name="Pupko T."/>
            <person name="Shuman H.A."/>
            <person name="Segal G."/>
        </authorList>
    </citation>
    <scope>NUCLEOTIDE SEQUENCE [LARGE SCALE GENOMIC DNA]</scope>
    <source>
        <strain evidence="2 3">PX-1-G2-E2</strain>
    </source>
</reference>